<evidence type="ECO:0000313" key="7">
    <source>
        <dbReference type="EMBL" id="HHP82170.1"/>
    </source>
</evidence>
<reference evidence="8" key="1">
    <citation type="journal article" date="2020" name="mSystems">
        <title>Genome- and Community-Level Interaction Insights into Carbon Utilization and Element Cycling Functions of Hydrothermarchaeota in Hydrothermal Sediment.</title>
        <authorList>
            <person name="Zhou Z."/>
            <person name="Liu Y."/>
            <person name="Xu W."/>
            <person name="Pan J."/>
            <person name="Luo Z.H."/>
            <person name="Li M."/>
        </authorList>
    </citation>
    <scope>NUCLEOTIDE SEQUENCE [LARGE SCALE GENOMIC DNA]</scope>
    <source>
        <strain evidence="8">SpSt-1</strain>
        <strain evidence="7">SpSt-1121</strain>
    </source>
</reference>
<keyword evidence="4 5" id="KW-0472">Membrane</keyword>
<dbReference type="PANTHER" id="PTHR43632">
    <property type="entry name" value="PERMEASE COMPONENT OF TUNGSTATE ABC TRANSPORTER"/>
    <property type="match status" value="1"/>
</dbReference>
<organism evidence="8">
    <name type="scientific">Ignisphaera aggregans</name>
    <dbReference type="NCBI Taxonomy" id="334771"/>
    <lineage>
        <taxon>Archaea</taxon>
        <taxon>Thermoproteota</taxon>
        <taxon>Thermoprotei</taxon>
        <taxon>Desulfurococcales</taxon>
        <taxon>Desulfurococcaceae</taxon>
        <taxon>Ignisphaera</taxon>
    </lineage>
</organism>
<feature type="domain" description="ABC transmembrane type-1" evidence="6">
    <location>
        <begin position="8"/>
        <end position="205"/>
    </location>
</feature>
<protein>
    <submittedName>
        <fullName evidence="8">ABC transporter permease subunit</fullName>
    </submittedName>
</protein>
<name>A0A7C5UTV3_9CREN</name>
<feature type="transmembrane region" description="Helical" evidence="5">
    <location>
        <begin position="80"/>
        <end position="106"/>
    </location>
</feature>
<dbReference type="PROSITE" id="PS50928">
    <property type="entry name" value="ABC_TM1"/>
    <property type="match status" value="1"/>
</dbReference>
<evidence type="ECO:0000313" key="8">
    <source>
        <dbReference type="EMBL" id="HHR95608.1"/>
    </source>
</evidence>
<gene>
    <name evidence="8" type="ORF">ENL47_02000</name>
    <name evidence="7" type="ORF">ENM84_05840</name>
</gene>
<dbReference type="CDD" id="cd06261">
    <property type="entry name" value="TM_PBP2"/>
    <property type="match status" value="1"/>
</dbReference>
<dbReference type="InterPro" id="IPR035906">
    <property type="entry name" value="MetI-like_sf"/>
</dbReference>
<comment type="caution">
    <text evidence="8">The sequence shown here is derived from an EMBL/GenBank/DDBJ whole genome shotgun (WGS) entry which is preliminary data.</text>
</comment>
<dbReference type="InterPro" id="IPR049783">
    <property type="entry name" value="ABC_perm_TupB-like"/>
</dbReference>
<evidence type="ECO:0000256" key="3">
    <source>
        <dbReference type="ARBA" id="ARBA00022989"/>
    </source>
</evidence>
<feature type="transmembrane region" description="Helical" evidence="5">
    <location>
        <begin position="12"/>
        <end position="35"/>
    </location>
</feature>
<feature type="transmembrane region" description="Helical" evidence="5">
    <location>
        <begin position="127"/>
        <end position="147"/>
    </location>
</feature>
<comment type="subcellular location">
    <subcellularLocation>
        <location evidence="1">Membrane</location>
        <topology evidence="1">Multi-pass membrane protein</topology>
    </subcellularLocation>
</comment>
<dbReference type="EMBL" id="DRUB01000034">
    <property type="protein sequence ID" value="HHR95608.1"/>
    <property type="molecule type" value="Genomic_DNA"/>
</dbReference>
<dbReference type="AlphaFoldDB" id="A0A7C5UTV3"/>
<evidence type="ECO:0000256" key="5">
    <source>
        <dbReference type="SAM" id="Phobius"/>
    </source>
</evidence>
<dbReference type="InterPro" id="IPR000515">
    <property type="entry name" value="MetI-like"/>
</dbReference>
<keyword evidence="3 5" id="KW-1133">Transmembrane helix</keyword>
<dbReference type="Gene3D" id="1.10.3720.10">
    <property type="entry name" value="MetI-like"/>
    <property type="match status" value="1"/>
</dbReference>
<accession>A0A7C5UTV3</accession>
<evidence type="ECO:0000256" key="1">
    <source>
        <dbReference type="ARBA" id="ARBA00004141"/>
    </source>
</evidence>
<dbReference type="GO" id="GO:0016020">
    <property type="term" value="C:membrane"/>
    <property type="evidence" value="ECO:0007669"/>
    <property type="project" value="UniProtKB-SubCell"/>
</dbReference>
<dbReference type="PANTHER" id="PTHR43632:SF1">
    <property type="entry name" value="PERMEASE COMPONENT OF TUNGSTATE ABC TRANSPORTER"/>
    <property type="match status" value="1"/>
</dbReference>
<evidence type="ECO:0000256" key="2">
    <source>
        <dbReference type="ARBA" id="ARBA00022692"/>
    </source>
</evidence>
<sequence length="216" mass="23367">MESLINVIIRSMYISITATTIAFGIGISIVTYIVIKLGSRSKSIIIGFFEAMIGIPTTVIGLLIYMLFYPKGPLGFLRILYTPVAIIIGQSIVALPVIISTLYKPIEIAFKDIRELGLSLGASDKQVTLILFFEIIPSLISSFLMGFSRAMGELGVALIVGGGIEGSTNVLTTAIALATAVGEYEIAILLGLILLSITFSITIILKLLGMHRWKYY</sequence>
<keyword evidence="2 5" id="KW-0812">Transmembrane</keyword>
<evidence type="ECO:0000256" key="4">
    <source>
        <dbReference type="ARBA" id="ARBA00023136"/>
    </source>
</evidence>
<evidence type="ECO:0000259" key="6">
    <source>
        <dbReference type="PROSITE" id="PS50928"/>
    </source>
</evidence>
<dbReference type="NCBIfam" id="NF038017">
    <property type="entry name" value="ABC_perm1"/>
    <property type="match status" value="1"/>
</dbReference>
<feature type="transmembrane region" description="Helical" evidence="5">
    <location>
        <begin position="186"/>
        <end position="208"/>
    </location>
</feature>
<dbReference type="EMBL" id="DRZI01000252">
    <property type="protein sequence ID" value="HHP82170.1"/>
    <property type="molecule type" value="Genomic_DNA"/>
</dbReference>
<proteinExistence type="predicted"/>
<dbReference type="SUPFAM" id="SSF161098">
    <property type="entry name" value="MetI-like"/>
    <property type="match status" value="1"/>
</dbReference>
<dbReference type="GO" id="GO:0055085">
    <property type="term" value="P:transmembrane transport"/>
    <property type="evidence" value="ECO:0007669"/>
    <property type="project" value="InterPro"/>
</dbReference>
<feature type="transmembrane region" description="Helical" evidence="5">
    <location>
        <begin position="47"/>
        <end position="68"/>
    </location>
</feature>